<feature type="region of interest" description="Disordered" evidence="1">
    <location>
        <begin position="185"/>
        <end position="206"/>
    </location>
</feature>
<protein>
    <submittedName>
        <fullName evidence="2">Uncharacterized protein</fullName>
    </submittedName>
</protein>
<evidence type="ECO:0000313" key="2">
    <source>
        <dbReference type="EMBL" id="KAK7901414.1"/>
    </source>
</evidence>
<gene>
    <name evidence="2" type="ORF">WMY93_018183</name>
</gene>
<dbReference type="AlphaFoldDB" id="A0AAW0NMD6"/>
<keyword evidence="3" id="KW-1185">Reference proteome</keyword>
<comment type="caution">
    <text evidence="2">The sequence shown here is derived from an EMBL/GenBank/DDBJ whole genome shotgun (WGS) entry which is preliminary data.</text>
</comment>
<proteinExistence type="predicted"/>
<dbReference type="EMBL" id="JBBPFD010000013">
    <property type="protein sequence ID" value="KAK7901414.1"/>
    <property type="molecule type" value="Genomic_DNA"/>
</dbReference>
<evidence type="ECO:0000256" key="1">
    <source>
        <dbReference type="SAM" id="MobiDB-lite"/>
    </source>
</evidence>
<reference evidence="3" key="1">
    <citation type="submission" date="2024-04" db="EMBL/GenBank/DDBJ databases">
        <title>Salinicola lusitanus LLJ914,a marine bacterium isolated from the Okinawa Trough.</title>
        <authorList>
            <person name="Li J."/>
        </authorList>
    </citation>
    <scope>NUCLEOTIDE SEQUENCE [LARGE SCALE GENOMIC DNA]</scope>
</reference>
<name>A0AAW0NMD6_9GOBI</name>
<organism evidence="2 3">
    <name type="scientific">Mugilogobius chulae</name>
    <name type="common">yellowstripe goby</name>
    <dbReference type="NCBI Taxonomy" id="88201"/>
    <lineage>
        <taxon>Eukaryota</taxon>
        <taxon>Metazoa</taxon>
        <taxon>Chordata</taxon>
        <taxon>Craniata</taxon>
        <taxon>Vertebrata</taxon>
        <taxon>Euteleostomi</taxon>
        <taxon>Actinopterygii</taxon>
        <taxon>Neopterygii</taxon>
        <taxon>Teleostei</taxon>
        <taxon>Neoteleostei</taxon>
        <taxon>Acanthomorphata</taxon>
        <taxon>Gobiaria</taxon>
        <taxon>Gobiiformes</taxon>
        <taxon>Gobioidei</taxon>
        <taxon>Gobiidae</taxon>
        <taxon>Gobionellinae</taxon>
        <taxon>Mugilogobius</taxon>
    </lineage>
</organism>
<sequence length="236" mass="26687">MYMLLCSAAVSTRAEEVSAPGSAPFLLPLLRLRPLSPASAQAPPLLLPLLRLRPFLLPLLRLRPLSPASAAADRDQTEKETHFWTFHKLIDDIVAGYWQELEHAVVNADPEHPKRSMGHMSSETDLYPDTIRAFGSSEARDQWQRETIHLAGQGRPIQERKVMPSKRSVTGQTWGVASVPCADHHLHHPPYQRSRNRNPNSLDNHISDSGIYPFCGNLQRRRRKTNLPKPLRVLKI</sequence>
<dbReference type="Proteomes" id="UP001460270">
    <property type="component" value="Unassembled WGS sequence"/>
</dbReference>
<evidence type="ECO:0000313" key="3">
    <source>
        <dbReference type="Proteomes" id="UP001460270"/>
    </source>
</evidence>
<feature type="compositionally biased region" description="Basic residues" evidence="1">
    <location>
        <begin position="185"/>
        <end position="196"/>
    </location>
</feature>
<accession>A0AAW0NMD6</accession>